<dbReference type="EMBL" id="KN840504">
    <property type="protein sequence ID" value="KIP07066.1"/>
    <property type="molecule type" value="Genomic_DNA"/>
</dbReference>
<evidence type="ECO:0000259" key="9">
    <source>
        <dbReference type="Pfam" id="PF21105"/>
    </source>
</evidence>
<dbReference type="InterPro" id="IPR006314">
    <property type="entry name" value="Dyp_peroxidase"/>
</dbReference>
<feature type="domain" description="DyP dimeric alpha+beta barrel" evidence="9">
    <location>
        <begin position="56"/>
        <end position="203"/>
    </location>
</feature>
<reference evidence="10 11" key="1">
    <citation type="journal article" date="2014" name="PLoS Genet.">
        <title>Analysis of the Phlebiopsis gigantea genome, transcriptome and secretome provides insight into its pioneer colonization strategies of wood.</title>
        <authorList>
            <person name="Hori C."/>
            <person name="Ishida T."/>
            <person name="Igarashi K."/>
            <person name="Samejima M."/>
            <person name="Suzuki H."/>
            <person name="Master E."/>
            <person name="Ferreira P."/>
            <person name="Ruiz-Duenas F.J."/>
            <person name="Held B."/>
            <person name="Canessa P."/>
            <person name="Larrondo L.F."/>
            <person name="Schmoll M."/>
            <person name="Druzhinina I.S."/>
            <person name="Kubicek C.P."/>
            <person name="Gaskell J.A."/>
            <person name="Kersten P."/>
            <person name="St John F."/>
            <person name="Glasner J."/>
            <person name="Sabat G."/>
            <person name="Splinter BonDurant S."/>
            <person name="Syed K."/>
            <person name="Yadav J."/>
            <person name="Mgbeahuruike A.C."/>
            <person name="Kovalchuk A."/>
            <person name="Asiegbu F.O."/>
            <person name="Lackner G."/>
            <person name="Hoffmeister D."/>
            <person name="Rencoret J."/>
            <person name="Gutierrez A."/>
            <person name="Sun H."/>
            <person name="Lindquist E."/>
            <person name="Barry K."/>
            <person name="Riley R."/>
            <person name="Grigoriev I.V."/>
            <person name="Henrissat B."/>
            <person name="Kues U."/>
            <person name="Berka R.M."/>
            <person name="Martinez A.T."/>
            <person name="Covert S.F."/>
            <person name="Blanchette R.A."/>
            <person name="Cullen D."/>
        </authorList>
    </citation>
    <scope>NUCLEOTIDE SEQUENCE [LARGE SCALE GENOMIC DNA]</scope>
    <source>
        <strain evidence="10 11">11061_1 CR5-6</strain>
    </source>
</reference>
<dbReference type="SUPFAM" id="SSF54909">
    <property type="entry name" value="Dimeric alpha+beta barrel"/>
    <property type="match status" value="1"/>
</dbReference>
<keyword evidence="6" id="KW-0408">Iron</keyword>
<evidence type="ECO:0000256" key="7">
    <source>
        <dbReference type="ARBA" id="ARBA00025737"/>
    </source>
</evidence>
<evidence type="ECO:0000256" key="5">
    <source>
        <dbReference type="ARBA" id="ARBA00023002"/>
    </source>
</evidence>
<dbReference type="InterPro" id="IPR049509">
    <property type="entry name" value="DyP_N"/>
</dbReference>
<evidence type="ECO:0000313" key="10">
    <source>
        <dbReference type="EMBL" id="KIP07066.1"/>
    </source>
</evidence>
<dbReference type="GO" id="GO:0004601">
    <property type="term" value="F:peroxidase activity"/>
    <property type="evidence" value="ECO:0007669"/>
    <property type="project" value="UniProtKB-KW"/>
</dbReference>
<keyword evidence="3" id="KW-0349">Heme</keyword>
<keyword evidence="11" id="KW-1185">Reference proteome</keyword>
<keyword evidence="2 10" id="KW-0575">Peroxidase</keyword>
<name>A0A0C3RYB1_PHLG1</name>
<comment type="similarity">
    <text evidence="7">Belongs to the DyP-type peroxidase family.</text>
</comment>
<evidence type="ECO:0000256" key="6">
    <source>
        <dbReference type="ARBA" id="ARBA00023004"/>
    </source>
</evidence>
<evidence type="ECO:0000256" key="4">
    <source>
        <dbReference type="ARBA" id="ARBA00022723"/>
    </source>
</evidence>
<dbReference type="HOGENOM" id="CLU_015125_0_0_1"/>
<protein>
    <submittedName>
        <fullName evidence="10">DyP-type peroxidase</fullName>
    </submittedName>
</protein>
<sequence length="610" mass="67505">MTELDQHNFQHLSRRSIIPLLPPSFAKPPAVHEQRFLAEDDTALDAKVDDLPDLDNVQGDVIHLFPKKAEVFVFFRIADVAQFKTALRTFKVSSSNDVIQFLHTVGLEKRKAQGRKIGLIPKSFAQIAFTRMGMNFMNEREPTGDPRFDTHAMRDDREFLGDQAQWDKLFDKPHPDPVHGSANDDEGALHGVISVAGSGQNIILFSVSITQLILCVCVDSDNAKQAADAAKAHFGTAIVVRSDATINGQARPGDWAGHEHFGYQDGISQPALRGLSKPWPGQIVVDPGVIVMGYKGDPVLDDPYAPIKRPLWARDGTIMVFRKLEQFVPEFDDYLDRNGRRWKEFAPGGASCELTDKEGAELWGARMIGRWKSGAPVQRCPVRDDPAMGKDNNRNNDFDYHIRDDPKISPDVLTGYYCPFIAHTRKTVPRSLDPYIQRRFMDAAMIVRAGLPYGIEVKKKAKKSDPDMRGLLFVSYQAGLDQGFVRQTTVFGNNDWFPTTSLIPSRHGQDTVIGGPPVPGSASDYTEVQFTGKPSALPKTGQEVNWTLVSKESGETISVTGFAGVKPTGAQPPPGVPQEFFVTSHGGEYFFVPSIKTLRMWANDGKTGGL</sequence>
<organism evidence="10 11">
    <name type="scientific">Phlebiopsis gigantea (strain 11061_1 CR5-6)</name>
    <name type="common">White-rot fungus</name>
    <name type="synonym">Peniophora gigantea</name>
    <dbReference type="NCBI Taxonomy" id="745531"/>
    <lineage>
        <taxon>Eukaryota</taxon>
        <taxon>Fungi</taxon>
        <taxon>Dikarya</taxon>
        <taxon>Basidiomycota</taxon>
        <taxon>Agaricomycotina</taxon>
        <taxon>Agaricomycetes</taxon>
        <taxon>Polyporales</taxon>
        <taxon>Phanerochaetaceae</taxon>
        <taxon>Phlebiopsis</taxon>
    </lineage>
</organism>
<dbReference type="AlphaFoldDB" id="A0A0C3RYB1"/>
<dbReference type="STRING" id="745531.A0A0C3RYB1"/>
<evidence type="ECO:0000256" key="2">
    <source>
        <dbReference type="ARBA" id="ARBA00022559"/>
    </source>
</evidence>
<keyword evidence="4" id="KW-0479">Metal-binding</keyword>
<dbReference type="Proteomes" id="UP000053257">
    <property type="component" value="Unassembled WGS sequence"/>
</dbReference>
<accession>A0A0C3RYB1</accession>
<dbReference type="Pfam" id="PF21105">
    <property type="entry name" value="DyP_N"/>
    <property type="match status" value="1"/>
</dbReference>
<evidence type="ECO:0000256" key="1">
    <source>
        <dbReference type="ARBA" id="ARBA00001970"/>
    </source>
</evidence>
<dbReference type="GO" id="GO:0020037">
    <property type="term" value="F:heme binding"/>
    <property type="evidence" value="ECO:0007669"/>
    <property type="project" value="InterPro"/>
</dbReference>
<dbReference type="InterPro" id="IPR011008">
    <property type="entry name" value="Dimeric_a/b-barrel"/>
</dbReference>
<feature type="region of interest" description="Disordered" evidence="8">
    <location>
        <begin position="379"/>
        <end position="401"/>
    </location>
</feature>
<proteinExistence type="inferred from homology"/>
<dbReference type="GO" id="GO:0005829">
    <property type="term" value="C:cytosol"/>
    <property type="evidence" value="ECO:0007669"/>
    <property type="project" value="TreeGrafter"/>
</dbReference>
<gene>
    <name evidence="10" type="primary">DyP2</name>
    <name evidence="10" type="ORF">PHLGIDRAFT_71660</name>
</gene>
<comment type="cofactor">
    <cofactor evidence="1">
        <name>heme b</name>
        <dbReference type="ChEBI" id="CHEBI:60344"/>
    </cofactor>
</comment>
<dbReference type="GO" id="GO:0046872">
    <property type="term" value="F:metal ion binding"/>
    <property type="evidence" value="ECO:0007669"/>
    <property type="project" value="UniProtKB-KW"/>
</dbReference>
<dbReference type="OrthoDB" id="3207336at2759"/>
<keyword evidence="5" id="KW-0560">Oxidoreductase</keyword>
<dbReference type="NCBIfam" id="TIGR01413">
    <property type="entry name" value="Dyp_perox_fam"/>
    <property type="match status" value="1"/>
</dbReference>
<feature type="compositionally biased region" description="Basic and acidic residues" evidence="8">
    <location>
        <begin position="381"/>
        <end position="401"/>
    </location>
</feature>
<dbReference type="PANTHER" id="PTHR30521">
    <property type="entry name" value="DEFERROCHELATASE/PEROXIDASE"/>
    <property type="match status" value="1"/>
</dbReference>
<dbReference type="PANTHER" id="PTHR30521:SF4">
    <property type="entry name" value="DEFERROCHELATASE"/>
    <property type="match status" value="1"/>
</dbReference>
<dbReference type="PROSITE" id="PS51404">
    <property type="entry name" value="DYP_PEROXIDASE"/>
    <property type="match status" value="1"/>
</dbReference>
<evidence type="ECO:0000256" key="3">
    <source>
        <dbReference type="ARBA" id="ARBA00022617"/>
    </source>
</evidence>
<evidence type="ECO:0000313" key="11">
    <source>
        <dbReference type="Proteomes" id="UP000053257"/>
    </source>
</evidence>
<evidence type="ECO:0000256" key="8">
    <source>
        <dbReference type="SAM" id="MobiDB-lite"/>
    </source>
</evidence>